<dbReference type="GO" id="GO:0006351">
    <property type="term" value="P:DNA-templated transcription"/>
    <property type="evidence" value="ECO:0007669"/>
    <property type="project" value="InterPro"/>
</dbReference>
<dbReference type="Proteomes" id="UP000231279">
    <property type="component" value="Unassembled WGS sequence"/>
</dbReference>
<comment type="caution">
    <text evidence="2">The sequence shown here is derived from an EMBL/GenBank/DDBJ whole genome shotgun (WGS) entry which is preliminary data.</text>
</comment>
<name>A0A2G9HVZ5_9LAMI</name>
<accession>A0A2G9HVZ5</accession>
<dbReference type="InterPro" id="IPR051886">
    <property type="entry name" value="Seed_Dev/Stress_Resp_Reg"/>
</dbReference>
<protein>
    <recommendedName>
        <fullName evidence="1">DOG1 domain-containing protein</fullName>
    </recommendedName>
</protein>
<dbReference type="PANTHER" id="PTHR46354">
    <property type="entry name" value="DOG1 DOMAIN-CONTAINING PROTEIN"/>
    <property type="match status" value="1"/>
</dbReference>
<proteinExistence type="predicted"/>
<dbReference type="EMBL" id="NKXS01000910">
    <property type="protein sequence ID" value="PIN21643.1"/>
    <property type="molecule type" value="Genomic_DNA"/>
</dbReference>
<evidence type="ECO:0000313" key="3">
    <source>
        <dbReference type="Proteomes" id="UP000231279"/>
    </source>
</evidence>
<dbReference type="PANTHER" id="PTHR46354:SF13">
    <property type="entry name" value="PROTEIN DOG1-LIKE 4"/>
    <property type="match status" value="1"/>
</dbReference>
<sequence>MARVQESVAEPPVYSLMQKFGTLVDGEKEQFDAGMEALKAAMVVVVGNADALQGWTAAEVVKILNPVQGVKFLAAVARFQLQARRWGLEKDAERERMEADDAMF</sequence>
<feature type="domain" description="DOG1" evidence="1">
    <location>
        <begin position="1"/>
        <end position="93"/>
    </location>
</feature>
<dbReference type="GO" id="GO:0043565">
    <property type="term" value="F:sequence-specific DNA binding"/>
    <property type="evidence" value="ECO:0007669"/>
    <property type="project" value="InterPro"/>
</dbReference>
<dbReference type="AlphaFoldDB" id="A0A2G9HVZ5"/>
<dbReference type="InterPro" id="IPR025422">
    <property type="entry name" value="TGA_domain"/>
</dbReference>
<keyword evidence="3" id="KW-1185">Reference proteome</keyword>
<dbReference type="PROSITE" id="PS51806">
    <property type="entry name" value="DOG1"/>
    <property type="match status" value="1"/>
</dbReference>
<dbReference type="OrthoDB" id="1889475at2759"/>
<reference evidence="3" key="1">
    <citation type="journal article" date="2018" name="Gigascience">
        <title>Genome assembly of the Pink Ipe (Handroanthus impetiginosus, Bignoniaceae), a highly valued, ecologically keystone Neotropical timber forest tree.</title>
        <authorList>
            <person name="Silva-Junior O.B."/>
            <person name="Grattapaglia D."/>
            <person name="Novaes E."/>
            <person name="Collevatti R.G."/>
        </authorList>
    </citation>
    <scope>NUCLEOTIDE SEQUENCE [LARGE SCALE GENOMIC DNA]</scope>
    <source>
        <strain evidence="3">cv. UFG-1</strain>
    </source>
</reference>
<organism evidence="2 3">
    <name type="scientific">Handroanthus impetiginosus</name>
    <dbReference type="NCBI Taxonomy" id="429701"/>
    <lineage>
        <taxon>Eukaryota</taxon>
        <taxon>Viridiplantae</taxon>
        <taxon>Streptophyta</taxon>
        <taxon>Embryophyta</taxon>
        <taxon>Tracheophyta</taxon>
        <taxon>Spermatophyta</taxon>
        <taxon>Magnoliopsida</taxon>
        <taxon>eudicotyledons</taxon>
        <taxon>Gunneridae</taxon>
        <taxon>Pentapetalae</taxon>
        <taxon>asterids</taxon>
        <taxon>lamiids</taxon>
        <taxon>Lamiales</taxon>
        <taxon>Bignoniaceae</taxon>
        <taxon>Crescentiina</taxon>
        <taxon>Tabebuia alliance</taxon>
        <taxon>Handroanthus</taxon>
    </lineage>
</organism>
<evidence type="ECO:0000259" key="1">
    <source>
        <dbReference type="PROSITE" id="PS51806"/>
    </source>
</evidence>
<gene>
    <name evidence="2" type="ORF">CDL12_05657</name>
</gene>
<evidence type="ECO:0000313" key="2">
    <source>
        <dbReference type="EMBL" id="PIN21643.1"/>
    </source>
</evidence>